<evidence type="ECO:0000313" key="5">
    <source>
        <dbReference type="Proteomes" id="UP000269984"/>
    </source>
</evidence>
<evidence type="ECO:0000256" key="1">
    <source>
        <dbReference type="SAM" id="MobiDB-lite"/>
    </source>
</evidence>
<proteinExistence type="predicted"/>
<evidence type="ECO:0000259" key="3">
    <source>
        <dbReference type="PROSITE" id="PS51782"/>
    </source>
</evidence>
<dbReference type="SUPFAM" id="SSF54106">
    <property type="entry name" value="LysM domain"/>
    <property type="match status" value="1"/>
</dbReference>
<dbReference type="PROSITE" id="PS51782">
    <property type="entry name" value="LYSM"/>
    <property type="match status" value="1"/>
</dbReference>
<dbReference type="SMART" id="SM00257">
    <property type="entry name" value="LysM"/>
    <property type="match status" value="1"/>
</dbReference>
<evidence type="ECO:0000313" key="4">
    <source>
        <dbReference type="EMBL" id="RSI70469.1"/>
    </source>
</evidence>
<feature type="signal peptide" evidence="2">
    <location>
        <begin position="1"/>
        <end position="23"/>
    </location>
</feature>
<feature type="compositionally biased region" description="Low complexity" evidence="1">
    <location>
        <begin position="165"/>
        <end position="199"/>
    </location>
</feature>
<accession>A0A3R9I523</accession>
<feature type="region of interest" description="Disordered" evidence="1">
    <location>
        <begin position="135"/>
        <end position="276"/>
    </location>
</feature>
<dbReference type="Proteomes" id="UP000269984">
    <property type="component" value="Unassembled WGS sequence"/>
</dbReference>
<sequence>MKKRIILASTVALSLAPALGAKAQEISWTARSVEQIQNDVTKNENKNSYTVQYGDTLSTIAEALGVDVTVLANLNKITNMDLIFPDTVLTTTVNEAEEVTEVEIQTPQADSSEEVTTATADLTTNQVTVAEQTVQVEDLSQPIEEAPTATETEKPEEVAPSSEISETATVAEETPSTETPVAEETAETTPAEAPVAETTLPVEEEAPQAATPVTEETVATTPAEAPVAAAPATETPADTRGTSATEETAASTVTSDTATSTYQAEQSQTPSRTYSAPAAPDYAGLAVAKSENAGLQPQTAAFKEEIANLFGITSFSGYRPGDSGDHGKGLAIDFMVPVSSALGDQIAEYAVKNMASRGINYIIWKQRFYAPYDSKYGPAYTWNPMPDRGSVTENHYDHVHVSMN</sequence>
<dbReference type="EMBL" id="RJNP01000018">
    <property type="protein sequence ID" value="RSI70469.1"/>
    <property type="molecule type" value="Genomic_DNA"/>
</dbReference>
<feature type="compositionally biased region" description="Polar residues" evidence="1">
    <location>
        <begin position="262"/>
        <end position="274"/>
    </location>
</feature>
<reference evidence="4 5" key="1">
    <citation type="submission" date="2018-11" db="EMBL/GenBank/DDBJ databases">
        <title>Species Designations Belie Phenotypic and Genotypic Heterogeneity in Oral Streptococci.</title>
        <authorList>
            <person name="Velsko I."/>
        </authorList>
    </citation>
    <scope>NUCLEOTIDE SEQUENCE [LARGE SCALE GENOMIC DNA]</scope>
    <source>
        <strain evidence="4 5">BCC11</strain>
    </source>
</reference>
<feature type="compositionally biased region" description="Low complexity" evidence="1">
    <location>
        <begin position="209"/>
        <end position="261"/>
    </location>
</feature>
<dbReference type="AlphaFoldDB" id="A0A3R9I523"/>
<gene>
    <name evidence="4" type="ORF">D8857_09100</name>
</gene>
<keyword evidence="2" id="KW-0732">Signal</keyword>
<dbReference type="Pfam" id="PF26571">
    <property type="entry name" value="VldE"/>
    <property type="match status" value="1"/>
</dbReference>
<evidence type="ECO:0000256" key="2">
    <source>
        <dbReference type="SAM" id="SignalP"/>
    </source>
</evidence>
<name>A0A3R9I523_STROR</name>
<dbReference type="CDD" id="cd00118">
    <property type="entry name" value="LysM"/>
    <property type="match status" value="1"/>
</dbReference>
<protein>
    <submittedName>
        <fullName evidence="4">LysM domain protein</fullName>
    </submittedName>
</protein>
<comment type="caution">
    <text evidence="4">The sequence shown here is derived from an EMBL/GenBank/DDBJ whole genome shotgun (WGS) entry which is preliminary data.</text>
</comment>
<dbReference type="RefSeq" id="WP_125457813.1">
    <property type="nucleotide sequence ID" value="NZ_RJNP01000018.1"/>
</dbReference>
<dbReference type="Gene3D" id="3.10.350.10">
    <property type="entry name" value="LysM domain"/>
    <property type="match status" value="1"/>
</dbReference>
<organism evidence="4 5">
    <name type="scientific">Streptococcus oralis</name>
    <dbReference type="NCBI Taxonomy" id="1303"/>
    <lineage>
        <taxon>Bacteria</taxon>
        <taxon>Bacillati</taxon>
        <taxon>Bacillota</taxon>
        <taxon>Bacilli</taxon>
        <taxon>Lactobacillales</taxon>
        <taxon>Streptococcaceae</taxon>
        <taxon>Streptococcus</taxon>
    </lineage>
</organism>
<dbReference type="Pfam" id="PF01476">
    <property type="entry name" value="LysM"/>
    <property type="match status" value="1"/>
</dbReference>
<dbReference type="InterPro" id="IPR018392">
    <property type="entry name" value="LysM"/>
</dbReference>
<feature type="chain" id="PRO_5018557088" evidence="2">
    <location>
        <begin position="24"/>
        <end position="404"/>
    </location>
</feature>
<dbReference type="InterPro" id="IPR036779">
    <property type="entry name" value="LysM_dom_sf"/>
</dbReference>
<feature type="domain" description="LysM" evidence="3">
    <location>
        <begin position="47"/>
        <end position="91"/>
    </location>
</feature>
<dbReference type="InterPro" id="IPR058593">
    <property type="entry name" value="ARB_07466-like_C"/>
</dbReference>